<keyword evidence="1" id="KW-1133">Transmembrane helix</keyword>
<name>A0A1A8XTC3_9PROT</name>
<feature type="transmembrane region" description="Helical" evidence="1">
    <location>
        <begin position="76"/>
        <end position="95"/>
    </location>
</feature>
<keyword evidence="1" id="KW-0472">Membrane</keyword>
<dbReference type="STRING" id="1860102.ACCAA_50026"/>
<evidence type="ECO:0008006" key="4">
    <source>
        <dbReference type="Google" id="ProtNLM"/>
    </source>
</evidence>
<gene>
    <name evidence="2" type="ORF">ACCAA_50026</name>
</gene>
<evidence type="ECO:0000256" key="1">
    <source>
        <dbReference type="SAM" id="Phobius"/>
    </source>
</evidence>
<organism evidence="2 3">
    <name type="scientific">Candidatus Accumulibacter aalborgensis</name>
    <dbReference type="NCBI Taxonomy" id="1860102"/>
    <lineage>
        <taxon>Bacteria</taxon>
        <taxon>Pseudomonadati</taxon>
        <taxon>Pseudomonadota</taxon>
        <taxon>Betaproteobacteria</taxon>
        <taxon>Candidatus Accumulibacter</taxon>
    </lineage>
</organism>
<evidence type="ECO:0000313" key="2">
    <source>
        <dbReference type="EMBL" id="SBT07767.1"/>
    </source>
</evidence>
<dbReference type="RefSeq" id="WP_342674059.1">
    <property type="nucleotide sequence ID" value="NZ_FLQX01000127.1"/>
</dbReference>
<dbReference type="Proteomes" id="UP000199169">
    <property type="component" value="Unassembled WGS sequence"/>
</dbReference>
<proteinExistence type="predicted"/>
<evidence type="ECO:0000313" key="3">
    <source>
        <dbReference type="Proteomes" id="UP000199169"/>
    </source>
</evidence>
<keyword evidence="1" id="KW-0812">Transmembrane</keyword>
<dbReference type="InterPro" id="IPR025427">
    <property type="entry name" value="DUF4160"/>
</dbReference>
<accession>A0A1A8XTC3</accession>
<dbReference type="EMBL" id="FLQX01000127">
    <property type="protein sequence ID" value="SBT07767.1"/>
    <property type="molecule type" value="Genomic_DNA"/>
</dbReference>
<keyword evidence="3" id="KW-1185">Reference proteome</keyword>
<sequence length="168" mass="18662">MFDDAGHGEITAAMVQMALAEGGEMTKKATLTVDVPDDIAARFNRAFANDDKDLIVTHLLEQAIARAGLFSGTTTGLLTMPILSAFYGIIIRMYFFDNQQHHLPHIHAEYQGNKAVFAIESADLIQGTLPRKQLRLVQAWMELRRDELTADWQLAVNGEEPVKIAPLN</sequence>
<protein>
    <recommendedName>
        <fullName evidence="4">DUF4160 domain-containing protein</fullName>
    </recommendedName>
</protein>
<dbReference type="Pfam" id="PF13711">
    <property type="entry name" value="DUF4160"/>
    <property type="match status" value="1"/>
</dbReference>
<dbReference type="AlphaFoldDB" id="A0A1A8XTC3"/>
<reference evidence="2 3" key="1">
    <citation type="submission" date="2016-06" db="EMBL/GenBank/DDBJ databases">
        <authorList>
            <person name="Kjaerup R.B."/>
            <person name="Dalgaard T.S."/>
            <person name="Juul-Madsen H.R."/>
        </authorList>
    </citation>
    <scope>NUCLEOTIDE SEQUENCE [LARGE SCALE GENOMIC DNA]</scope>
    <source>
        <strain evidence="2">3</strain>
    </source>
</reference>